<feature type="region of interest" description="Disordered" evidence="1">
    <location>
        <begin position="1"/>
        <end position="21"/>
    </location>
</feature>
<feature type="compositionally biased region" description="Basic and acidic residues" evidence="1">
    <location>
        <begin position="191"/>
        <end position="202"/>
    </location>
</feature>
<evidence type="ECO:0000313" key="3">
    <source>
        <dbReference type="Proteomes" id="UP000193498"/>
    </source>
</evidence>
<comment type="caution">
    <text evidence="2">The sequence shown here is derived from an EMBL/GenBank/DDBJ whole genome shotgun (WGS) entry which is preliminary data.</text>
</comment>
<gene>
    <name evidence="2" type="ORF">K493DRAFT_316718</name>
</gene>
<feature type="compositionally biased region" description="Polar residues" evidence="1">
    <location>
        <begin position="204"/>
        <end position="213"/>
    </location>
</feature>
<dbReference type="AlphaFoldDB" id="A0A1Y1Y2V8"/>
<evidence type="ECO:0000256" key="1">
    <source>
        <dbReference type="SAM" id="MobiDB-lite"/>
    </source>
</evidence>
<proteinExistence type="predicted"/>
<feature type="region of interest" description="Disordered" evidence="1">
    <location>
        <begin position="156"/>
        <end position="176"/>
    </location>
</feature>
<protein>
    <submittedName>
        <fullName evidence="2">Uncharacterized protein</fullName>
    </submittedName>
</protein>
<feature type="non-terminal residue" evidence="2">
    <location>
        <position position="223"/>
    </location>
</feature>
<dbReference type="Proteomes" id="UP000193498">
    <property type="component" value="Unassembled WGS sequence"/>
</dbReference>
<keyword evidence="3" id="KW-1185">Reference proteome</keyword>
<sequence>MLFQKCNNSTFGGTKKSTNSTAPQFPCISSAPIFPHLVKSFNRCREASQAKNGAVPQCAIAPMLSRLWRNLFPNGIVCKQRLYAEPYNAVNKSSYLHNVAESAGLAALGHNPLGISAQRLYQINSASTHISSHYPSSEQSEYEYFSYNRDNPDGSWEDFQLYDSDSDSDSGSEASLMSPMFAPLSEIHQAHQIHEEKWEKHNRMPSNPTADTEQSNRRGFLNS</sequence>
<dbReference type="EMBL" id="MCFE01000287">
    <property type="protein sequence ID" value="ORX92215.1"/>
    <property type="molecule type" value="Genomic_DNA"/>
</dbReference>
<reference evidence="2 3" key="1">
    <citation type="submission" date="2016-07" db="EMBL/GenBank/DDBJ databases">
        <title>Pervasive Adenine N6-methylation of Active Genes in Fungi.</title>
        <authorList>
            <consortium name="DOE Joint Genome Institute"/>
            <person name="Mondo S.J."/>
            <person name="Dannebaum R.O."/>
            <person name="Kuo R.C."/>
            <person name="Labutti K."/>
            <person name="Haridas S."/>
            <person name="Kuo A."/>
            <person name="Salamov A."/>
            <person name="Ahrendt S.R."/>
            <person name="Lipzen A."/>
            <person name="Sullivan W."/>
            <person name="Andreopoulos W.B."/>
            <person name="Clum A."/>
            <person name="Lindquist E."/>
            <person name="Daum C."/>
            <person name="Ramamoorthy G.K."/>
            <person name="Gryganskyi A."/>
            <person name="Culley D."/>
            <person name="Magnuson J.K."/>
            <person name="James T.Y."/>
            <person name="O'Malley M.A."/>
            <person name="Stajich J.E."/>
            <person name="Spatafora J.W."/>
            <person name="Visel A."/>
            <person name="Grigoriev I.V."/>
        </authorList>
    </citation>
    <scope>NUCLEOTIDE SEQUENCE [LARGE SCALE GENOMIC DNA]</scope>
    <source>
        <strain evidence="2 3">CBS 931.73</strain>
    </source>
</reference>
<feature type="region of interest" description="Disordered" evidence="1">
    <location>
        <begin position="191"/>
        <end position="223"/>
    </location>
</feature>
<accession>A0A1Y1Y2V8</accession>
<evidence type="ECO:0000313" key="2">
    <source>
        <dbReference type="EMBL" id="ORX92215.1"/>
    </source>
</evidence>
<dbReference type="InParanoid" id="A0A1Y1Y2V8"/>
<name>A0A1Y1Y2V8_9FUNG</name>
<organism evidence="2 3">
    <name type="scientific">Basidiobolus meristosporus CBS 931.73</name>
    <dbReference type="NCBI Taxonomy" id="1314790"/>
    <lineage>
        <taxon>Eukaryota</taxon>
        <taxon>Fungi</taxon>
        <taxon>Fungi incertae sedis</taxon>
        <taxon>Zoopagomycota</taxon>
        <taxon>Entomophthoromycotina</taxon>
        <taxon>Basidiobolomycetes</taxon>
        <taxon>Basidiobolales</taxon>
        <taxon>Basidiobolaceae</taxon>
        <taxon>Basidiobolus</taxon>
    </lineage>
</organism>